<feature type="domain" description="Nudix hydrolase" evidence="8">
    <location>
        <begin position="60"/>
        <end position="191"/>
    </location>
</feature>
<protein>
    <submittedName>
        <fullName evidence="9">CoA pyrophosphatase</fullName>
    </submittedName>
</protein>
<dbReference type="InterPro" id="IPR020476">
    <property type="entry name" value="Nudix_hydrolase"/>
</dbReference>
<dbReference type="InterPro" id="IPR045121">
    <property type="entry name" value="CoAse"/>
</dbReference>
<evidence type="ECO:0000256" key="5">
    <source>
        <dbReference type="ARBA" id="ARBA00022842"/>
    </source>
</evidence>
<evidence type="ECO:0000256" key="2">
    <source>
        <dbReference type="ARBA" id="ARBA00001946"/>
    </source>
</evidence>
<evidence type="ECO:0000256" key="4">
    <source>
        <dbReference type="ARBA" id="ARBA00022801"/>
    </source>
</evidence>
<dbReference type="PANTHER" id="PTHR12992">
    <property type="entry name" value="NUDIX HYDROLASE"/>
    <property type="match status" value="1"/>
</dbReference>
<name>A0A2I1MPV1_9LACT</name>
<comment type="cofactor">
    <cofactor evidence="2">
        <name>Mg(2+)</name>
        <dbReference type="ChEBI" id="CHEBI:18420"/>
    </cofactor>
</comment>
<evidence type="ECO:0000313" key="9">
    <source>
        <dbReference type="EMBL" id="PKZ22174.1"/>
    </source>
</evidence>
<dbReference type="Gene3D" id="3.90.79.10">
    <property type="entry name" value="Nucleoside Triphosphate Pyrophosphohydrolase"/>
    <property type="match status" value="1"/>
</dbReference>
<comment type="caution">
    <text evidence="9">The sequence shown here is derived from an EMBL/GenBank/DDBJ whole genome shotgun (WGS) entry which is preliminary data.</text>
</comment>
<evidence type="ECO:0000256" key="7">
    <source>
        <dbReference type="RuleBase" id="RU003476"/>
    </source>
</evidence>
<evidence type="ECO:0000256" key="1">
    <source>
        <dbReference type="ARBA" id="ARBA00001936"/>
    </source>
</evidence>
<organism evidence="9 10">
    <name type="scientific">Aerococcus sanguinicola</name>
    <dbReference type="NCBI Taxonomy" id="119206"/>
    <lineage>
        <taxon>Bacteria</taxon>
        <taxon>Bacillati</taxon>
        <taxon>Bacillota</taxon>
        <taxon>Bacilli</taxon>
        <taxon>Lactobacillales</taxon>
        <taxon>Aerococcaceae</taxon>
        <taxon>Aerococcus</taxon>
    </lineage>
</organism>
<sequence length="253" mass="28733">MTLECGLASSNPQTSPLIVYCRPLPPNPQSKNQKQRRSFSLLEKIYHIFQSYEAQPLGINKYYAVLIPLLVIDEELYILYESRAAGISQAGDTSFPGGRVEEGESFKEAAIRETVEELGLTPDKIALLGEMDYVVERDRVIACFVAQLNIDSLEDLAVNPDEVAYPFLVPFMKLFRQETKTYTFSHELQIDADFPYEKIPGGKAYPFRNRQVTDQVPFYDVDDEVLWGLTARLTERLMDIVRTGEADIFSGKL</sequence>
<keyword evidence="6" id="KW-0464">Manganese</keyword>
<dbReference type="GO" id="GO:0046872">
    <property type="term" value="F:metal ion binding"/>
    <property type="evidence" value="ECO:0007669"/>
    <property type="project" value="UniProtKB-KW"/>
</dbReference>
<evidence type="ECO:0000256" key="6">
    <source>
        <dbReference type="ARBA" id="ARBA00023211"/>
    </source>
</evidence>
<evidence type="ECO:0000313" key="10">
    <source>
        <dbReference type="Proteomes" id="UP000234239"/>
    </source>
</evidence>
<accession>A0A2I1MPV1</accession>
<comment type="cofactor">
    <cofactor evidence="1">
        <name>Mn(2+)</name>
        <dbReference type="ChEBI" id="CHEBI:29035"/>
    </cofactor>
</comment>
<dbReference type="InterPro" id="IPR000086">
    <property type="entry name" value="NUDIX_hydrolase_dom"/>
</dbReference>
<dbReference type="PROSITE" id="PS00893">
    <property type="entry name" value="NUDIX_BOX"/>
    <property type="match status" value="1"/>
</dbReference>
<keyword evidence="3" id="KW-0479">Metal-binding</keyword>
<gene>
    <name evidence="9" type="ORF">CYJ28_03405</name>
</gene>
<dbReference type="PRINTS" id="PR00502">
    <property type="entry name" value="NUDIXFAMILY"/>
</dbReference>
<evidence type="ECO:0000256" key="3">
    <source>
        <dbReference type="ARBA" id="ARBA00022723"/>
    </source>
</evidence>
<dbReference type="InterPro" id="IPR020084">
    <property type="entry name" value="NUDIX_hydrolase_CS"/>
</dbReference>
<dbReference type="GO" id="GO:0010945">
    <property type="term" value="F:coenzyme A diphosphatase activity"/>
    <property type="evidence" value="ECO:0007669"/>
    <property type="project" value="InterPro"/>
</dbReference>
<dbReference type="OrthoDB" id="9802805at2"/>
<evidence type="ECO:0000259" key="8">
    <source>
        <dbReference type="PROSITE" id="PS51462"/>
    </source>
</evidence>
<keyword evidence="4 7" id="KW-0378">Hydrolase</keyword>
<dbReference type="PANTHER" id="PTHR12992:SF11">
    <property type="entry name" value="MITOCHONDRIAL COENZYME A DIPHOSPHATASE NUDT8"/>
    <property type="match status" value="1"/>
</dbReference>
<dbReference type="Pfam" id="PF00293">
    <property type="entry name" value="NUDIX"/>
    <property type="match status" value="1"/>
</dbReference>
<dbReference type="CDD" id="cd03426">
    <property type="entry name" value="NUDIX_CoAse_Nudt7"/>
    <property type="match status" value="1"/>
</dbReference>
<dbReference type="PROSITE" id="PS51462">
    <property type="entry name" value="NUDIX"/>
    <property type="match status" value="1"/>
</dbReference>
<dbReference type="AlphaFoldDB" id="A0A2I1MPV1"/>
<dbReference type="EMBL" id="PKGY01000002">
    <property type="protein sequence ID" value="PKZ22174.1"/>
    <property type="molecule type" value="Genomic_DNA"/>
</dbReference>
<reference evidence="9 10" key="1">
    <citation type="submission" date="2017-12" db="EMBL/GenBank/DDBJ databases">
        <title>Phylogenetic diversity of female urinary microbiome.</title>
        <authorList>
            <person name="Thomas-White K."/>
            <person name="Wolfe A.J."/>
        </authorList>
    </citation>
    <scope>NUCLEOTIDE SEQUENCE [LARGE SCALE GENOMIC DNA]</scope>
    <source>
        <strain evidence="9 10">UMB0139</strain>
    </source>
</reference>
<dbReference type="InterPro" id="IPR015797">
    <property type="entry name" value="NUDIX_hydrolase-like_dom_sf"/>
</dbReference>
<comment type="similarity">
    <text evidence="7">Belongs to the Nudix hydrolase family.</text>
</comment>
<proteinExistence type="inferred from homology"/>
<keyword evidence="5" id="KW-0460">Magnesium</keyword>
<dbReference type="SUPFAM" id="SSF55811">
    <property type="entry name" value="Nudix"/>
    <property type="match status" value="1"/>
</dbReference>
<dbReference type="Proteomes" id="UP000234239">
    <property type="component" value="Unassembled WGS sequence"/>
</dbReference>